<accession>G0MJ46</accession>
<feature type="chain" id="PRO_5003403312" description="Peptidase A1 domain-containing protein" evidence="2">
    <location>
        <begin position="20"/>
        <end position="583"/>
    </location>
</feature>
<gene>
    <name evidence="3" type="ORF">CAEBREN_19260</name>
</gene>
<dbReference type="InterPro" id="IPR005514">
    <property type="entry name" value="DUF316"/>
</dbReference>
<evidence type="ECO:0000256" key="1">
    <source>
        <dbReference type="SAM" id="MobiDB-lite"/>
    </source>
</evidence>
<feature type="compositionally biased region" description="Low complexity" evidence="1">
    <location>
        <begin position="460"/>
        <end position="477"/>
    </location>
</feature>
<proteinExistence type="predicted"/>
<evidence type="ECO:0000313" key="3">
    <source>
        <dbReference type="EMBL" id="EGT31394.1"/>
    </source>
</evidence>
<evidence type="ECO:0008006" key="5">
    <source>
        <dbReference type="Google" id="ProtNLM"/>
    </source>
</evidence>
<reference evidence="4" key="1">
    <citation type="submission" date="2011-07" db="EMBL/GenBank/DDBJ databases">
        <authorList>
            <consortium name="Caenorhabditis brenneri Sequencing and Analysis Consortium"/>
            <person name="Wilson R.K."/>
        </authorList>
    </citation>
    <scope>NUCLEOTIDE SEQUENCE [LARGE SCALE GENOMIC DNA]</scope>
    <source>
        <strain evidence="4">PB2801</strain>
    </source>
</reference>
<dbReference type="PANTHER" id="PTHR34005:SF1">
    <property type="entry name" value="PROTEIN CBG15054"/>
    <property type="match status" value="1"/>
</dbReference>
<feature type="compositionally biased region" description="Low complexity" evidence="1">
    <location>
        <begin position="491"/>
        <end position="510"/>
    </location>
</feature>
<name>G0MJ46_CAEBE</name>
<dbReference type="PANTHER" id="PTHR34005">
    <property type="entry name" value="PROTEIN CBG15054-RELATED"/>
    <property type="match status" value="1"/>
</dbReference>
<feature type="signal peptide" evidence="2">
    <location>
        <begin position="1"/>
        <end position="19"/>
    </location>
</feature>
<evidence type="ECO:0000313" key="4">
    <source>
        <dbReference type="Proteomes" id="UP000008068"/>
    </source>
</evidence>
<dbReference type="OMA" id="WRWNSER"/>
<sequence length="583" mass="65676">MKIKLLIFILYLVIGSLKGQSLSTDENKQRLGRCGNFANQPFSNIFSWAQSRTPYPAVNTAALISSRHILMSSRGVLHKRNWAHNGEAFDEKNCTNNENGYIHVPQEVLAPDVTGTGWTNNFTRAVIFCNTVTYKRVNEPSMSFPMIVEISPEISKDFENHITFCLPSEDYQLRMNEPHNFYQYKINETVQSKLNILDTGAPGFFYAGKYGKNTDGILTDKTHLVGLGVNPGDDLQNSEFHKVQLYTKDFCVLFGICNERTGKLTKEENEERLGNCGDPRSSANVLLNQILLTANKGVCLGEKIRYFPVPIEEFFALQFSWKKAVTVKNAYIICDHTTFQARKNYSLPMIIEISPHFSGNKPCLPDGTKQDIGGSLFEYGINLLRFERDNNQYIETNKLSRTQSGNPLIKTSRLGNNKETWTIVGMSTGAIGQFFSVQWMLPCICELTGICQPPPPPTVAPTTTQAPTTVPTTPPTTEVSTTDKVKESTTESENTTKPTIPEPSTTKESPSPEPTMEPIPVIDLDQEYKEFKEREAEDDKGDWDEWGNDFYRSADFFESSGKRIELFVGFLTVIMVVWRMILG</sequence>
<organism evidence="4">
    <name type="scientific">Caenorhabditis brenneri</name>
    <name type="common">Nematode worm</name>
    <dbReference type="NCBI Taxonomy" id="135651"/>
    <lineage>
        <taxon>Eukaryota</taxon>
        <taxon>Metazoa</taxon>
        <taxon>Ecdysozoa</taxon>
        <taxon>Nematoda</taxon>
        <taxon>Chromadorea</taxon>
        <taxon>Rhabditida</taxon>
        <taxon>Rhabditina</taxon>
        <taxon>Rhabditomorpha</taxon>
        <taxon>Rhabditoidea</taxon>
        <taxon>Rhabditidae</taxon>
        <taxon>Peloderinae</taxon>
        <taxon>Caenorhabditis</taxon>
    </lineage>
</organism>
<dbReference type="Pfam" id="PF03761">
    <property type="entry name" value="DUF316"/>
    <property type="match status" value="2"/>
</dbReference>
<evidence type="ECO:0000256" key="2">
    <source>
        <dbReference type="SAM" id="SignalP"/>
    </source>
</evidence>
<keyword evidence="2" id="KW-0732">Signal</keyword>
<keyword evidence="4" id="KW-1185">Reference proteome</keyword>
<dbReference type="AlphaFoldDB" id="G0MJ46"/>
<dbReference type="FunCoup" id="G0MJ46">
    <property type="interactions" value="1047"/>
</dbReference>
<dbReference type="eggNOG" id="KOG1216">
    <property type="taxonomic scope" value="Eukaryota"/>
</dbReference>
<dbReference type="EMBL" id="GL379796">
    <property type="protein sequence ID" value="EGT31394.1"/>
    <property type="molecule type" value="Genomic_DNA"/>
</dbReference>
<protein>
    <recommendedName>
        <fullName evidence="5">Peptidase A1 domain-containing protein</fullName>
    </recommendedName>
</protein>
<feature type="region of interest" description="Disordered" evidence="1">
    <location>
        <begin position="456"/>
        <end position="518"/>
    </location>
</feature>
<dbReference type="Proteomes" id="UP000008068">
    <property type="component" value="Unassembled WGS sequence"/>
</dbReference>
<dbReference type="STRING" id="135651.G0MJ46"/>
<dbReference type="HOGENOM" id="CLU_467876_0_0_1"/>
<dbReference type="InParanoid" id="G0MJ46"/>